<gene>
    <name evidence="7" type="ORF">HYFRA_00002205</name>
</gene>
<comment type="subcellular location">
    <subcellularLocation>
        <location evidence="1">Membrane</location>
        <topology evidence="1">Multi-pass membrane protein</topology>
    </subcellularLocation>
</comment>
<keyword evidence="3" id="KW-0808">Transferase</keyword>
<name>A0A9N9KLC7_9HELO</name>
<dbReference type="Pfam" id="PF13641">
    <property type="entry name" value="Glyco_tranf_2_3"/>
    <property type="match status" value="1"/>
</dbReference>
<dbReference type="CDD" id="cd06421">
    <property type="entry name" value="CESA_CelA_like"/>
    <property type="match status" value="1"/>
</dbReference>
<keyword evidence="5" id="KW-1133">Transmembrane helix</keyword>
<dbReference type="Gene3D" id="3.90.550.10">
    <property type="entry name" value="Spore Coat Polysaccharide Biosynthesis Protein SpsA, Chain A"/>
    <property type="match status" value="1"/>
</dbReference>
<proteinExistence type="predicted"/>
<evidence type="ECO:0000313" key="8">
    <source>
        <dbReference type="Proteomes" id="UP000696280"/>
    </source>
</evidence>
<evidence type="ECO:0000256" key="3">
    <source>
        <dbReference type="ARBA" id="ARBA00022679"/>
    </source>
</evidence>
<dbReference type="InterPro" id="IPR050321">
    <property type="entry name" value="Glycosyltr_2/OpgH_subfam"/>
</dbReference>
<dbReference type="EMBL" id="CAJVRL010000001">
    <property type="protein sequence ID" value="CAG8949076.1"/>
    <property type="molecule type" value="Genomic_DNA"/>
</dbReference>
<dbReference type="PANTHER" id="PTHR43867">
    <property type="entry name" value="CELLULOSE SYNTHASE CATALYTIC SUBUNIT A [UDP-FORMING]"/>
    <property type="match status" value="1"/>
</dbReference>
<keyword evidence="4" id="KW-0812">Transmembrane</keyword>
<sequence>MSHVESLNFYRDGAKIKKSAAEPLPFERYGNVLLFSSILTLILWFSYEIPQLYIAAKASGDLEGSHMTFKIWIVLACEFFLSSPEMILAVNLIFTLVYAYNSQPRSRYELSEGEAPSIDVFITCCGEPMEVILDTIGAARSQNYPKSQFKIFVLDDGHDENLRKEIDRLNKSKEARSVSDLIYLSRKVGIGQKSYFKAGNIQFGIEQSNARSGSEYIASLDADMIPDTDWLRKIIPHLMLDDRIALVAPPQDYYNTPIGDPFGNKAEFDLWFSLYEPLNDRLNSAMCTGTGYIVRRRALEEIGGWPQVESGEDYMCSTKLSDNGWKVAFVPEQLQAGLAPNSIKAHIKQRMRWVFRFPTGLCPPPMNHG</sequence>
<protein>
    <recommendedName>
        <fullName evidence="9">Glycosyltransferase family 2 protein</fullName>
    </recommendedName>
</protein>
<keyword evidence="6" id="KW-0472">Membrane</keyword>
<keyword evidence="8" id="KW-1185">Reference proteome</keyword>
<dbReference type="GO" id="GO:0016020">
    <property type="term" value="C:membrane"/>
    <property type="evidence" value="ECO:0007669"/>
    <property type="project" value="UniProtKB-SubCell"/>
</dbReference>
<evidence type="ECO:0008006" key="9">
    <source>
        <dbReference type="Google" id="ProtNLM"/>
    </source>
</evidence>
<evidence type="ECO:0000256" key="6">
    <source>
        <dbReference type="ARBA" id="ARBA00023136"/>
    </source>
</evidence>
<dbReference type="Proteomes" id="UP000696280">
    <property type="component" value="Unassembled WGS sequence"/>
</dbReference>
<dbReference type="OrthoDB" id="72851at2759"/>
<organism evidence="7 8">
    <name type="scientific">Hymenoscyphus fraxineus</name>
    <dbReference type="NCBI Taxonomy" id="746836"/>
    <lineage>
        <taxon>Eukaryota</taxon>
        <taxon>Fungi</taxon>
        <taxon>Dikarya</taxon>
        <taxon>Ascomycota</taxon>
        <taxon>Pezizomycotina</taxon>
        <taxon>Leotiomycetes</taxon>
        <taxon>Helotiales</taxon>
        <taxon>Helotiaceae</taxon>
        <taxon>Hymenoscyphus</taxon>
    </lineage>
</organism>
<dbReference type="SUPFAM" id="SSF53448">
    <property type="entry name" value="Nucleotide-diphospho-sugar transferases"/>
    <property type="match status" value="1"/>
</dbReference>
<dbReference type="PANTHER" id="PTHR43867:SF2">
    <property type="entry name" value="CELLULOSE SYNTHASE CATALYTIC SUBUNIT A [UDP-FORMING]"/>
    <property type="match status" value="1"/>
</dbReference>
<accession>A0A9N9KLC7</accession>
<comment type="caution">
    <text evidence="7">The sequence shown here is derived from an EMBL/GenBank/DDBJ whole genome shotgun (WGS) entry which is preliminary data.</text>
</comment>
<keyword evidence="2" id="KW-0328">Glycosyltransferase</keyword>
<reference evidence="7" key="1">
    <citation type="submission" date="2021-07" db="EMBL/GenBank/DDBJ databases">
        <authorList>
            <person name="Durling M."/>
        </authorList>
    </citation>
    <scope>NUCLEOTIDE SEQUENCE</scope>
</reference>
<evidence type="ECO:0000256" key="2">
    <source>
        <dbReference type="ARBA" id="ARBA00022676"/>
    </source>
</evidence>
<evidence type="ECO:0000256" key="1">
    <source>
        <dbReference type="ARBA" id="ARBA00004141"/>
    </source>
</evidence>
<evidence type="ECO:0000313" key="7">
    <source>
        <dbReference type="EMBL" id="CAG8949076.1"/>
    </source>
</evidence>
<dbReference type="AlphaFoldDB" id="A0A9N9KLC7"/>
<evidence type="ECO:0000256" key="4">
    <source>
        <dbReference type="ARBA" id="ARBA00022692"/>
    </source>
</evidence>
<evidence type="ECO:0000256" key="5">
    <source>
        <dbReference type="ARBA" id="ARBA00022989"/>
    </source>
</evidence>
<dbReference type="GO" id="GO:0016757">
    <property type="term" value="F:glycosyltransferase activity"/>
    <property type="evidence" value="ECO:0007669"/>
    <property type="project" value="UniProtKB-KW"/>
</dbReference>
<dbReference type="InterPro" id="IPR029044">
    <property type="entry name" value="Nucleotide-diphossugar_trans"/>
</dbReference>